<evidence type="ECO:0000256" key="1">
    <source>
        <dbReference type="SAM" id="MobiDB-lite"/>
    </source>
</evidence>
<name>A0A934RB08_9BACT</name>
<organism evidence="2 3">
    <name type="scientific">Haloferula rosea</name>
    <dbReference type="NCBI Taxonomy" id="490093"/>
    <lineage>
        <taxon>Bacteria</taxon>
        <taxon>Pseudomonadati</taxon>
        <taxon>Verrucomicrobiota</taxon>
        <taxon>Verrucomicrobiia</taxon>
        <taxon>Verrucomicrobiales</taxon>
        <taxon>Verrucomicrobiaceae</taxon>
        <taxon>Haloferula</taxon>
    </lineage>
</organism>
<keyword evidence="3" id="KW-1185">Reference proteome</keyword>
<evidence type="ECO:0000313" key="3">
    <source>
        <dbReference type="Proteomes" id="UP000658278"/>
    </source>
</evidence>
<feature type="region of interest" description="Disordered" evidence="1">
    <location>
        <begin position="176"/>
        <end position="210"/>
    </location>
</feature>
<accession>A0A934RB08</accession>
<proteinExistence type="predicted"/>
<gene>
    <name evidence="2" type="ORF">JIN81_15255</name>
</gene>
<sequence length="210" mass="23291">MKVLALLLWVFVWICAAGLEAEVVDEPLPPEEVIELFESFRAGGDDQAVSANFERLRAAGTEKLPYLFRQLGRRQKANQPVFQSSSMEPPTMGDVAMLLIRGMFVDPIPKGYMGYEPFDKTTVENWVMIRAKAGKSVAQVRLEAAEYSLAKAEKEHADEFDSEVVAFFQERVDRLKAELESDQNEDPAGGESMGNDPIEGGETTSPKTGK</sequence>
<reference evidence="2" key="1">
    <citation type="submission" date="2021-01" db="EMBL/GenBank/DDBJ databases">
        <title>Modified the classification status of verrucomicrobia.</title>
        <authorList>
            <person name="Feng X."/>
        </authorList>
    </citation>
    <scope>NUCLEOTIDE SEQUENCE</scope>
    <source>
        <strain evidence="2">KCTC 22201</strain>
    </source>
</reference>
<dbReference type="Proteomes" id="UP000658278">
    <property type="component" value="Unassembled WGS sequence"/>
</dbReference>
<comment type="caution">
    <text evidence="2">The sequence shown here is derived from an EMBL/GenBank/DDBJ whole genome shotgun (WGS) entry which is preliminary data.</text>
</comment>
<evidence type="ECO:0000313" key="2">
    <source>
        <dbReference type="EMBL" id="MBK1828389.1"/>
    </source>
</evidence>
<dbReference type="AlphaFoldDB" id="A0A934RB08"/>
<dbReference type="EMBL" id="JAENII010000013">
    <property type="protein sequence ID" value="MBK1828389.1"/>
    <property type="molecule type" value="Genomic_DNA"/>
</dbReference>
<protein>
    <submittedName>
        <fullName evidence="2">Uncharacterized protein</fullName>
    </submittedName>
</protein>